<organism evidence="1 2">
    <name type="scientific">Lactobacillus crispatus</name>
    <dbReference type="NCBI Taxonomy" id="47770"/>
    <lineage>
        <taxon>Bacteria</taxon>
        <taxon>Bacillati</taxon>
        <taxon>Bacillota</taxon>
        <taxon>Bacilli</taxon>
        <taxon>Lactobacillales</taxon>
        <taxon>Lactobacillaceae</taxon>
        <taxon>Lactobacillus</taxon>
    </lineage>
</organism>
<comment type="caution">
    <text evidence="1">The sequence shown here is derived from an EMBL/GenBank/DDBJ whole genome shotgun (WGS) entry which is preliminary data.</text>
</comment>
<evidence type="ECO:0000313" key="2">
    <source>
        <dbReference type="Proteomes" id="UP001194414"/>
    </source>
</evidence>
<name>A0AAW4DP46_9LACO</name>
<dbReference type="EMBL" id="JACCPP010000042">
    <property type="protein sequence ID" value="MBI1709057.1"/>
    <property type="molecule type" value="Genomic_DNA"/>
</dbReference>
<sequence length="139" mass="15939">MLFNIRSPSFIKCRGVCSLQHILNLKKIINQTRVCFKKGNTIMKRFYNDYLYDTDNSKLIAENCAPCSSFDDRYYREALYQTPEGEFFLVGRGGAMSKYSQLFNGCSTGGSALNPLSIGEAEDWYREQLDQVYTGYDIT</sequence>
<feature type="non-terminal residue" evidence="1">
    <location>
        <position position="139"/>
    </location>
</feature>
<dbReference type="Proteomes" id="UP001194414">
    <property type="component" value="Unassembled WGS sequence"/>
</dbReference>
<proteinExistence type="predicted"/>
<protein>
    <submittedName>
        <fullName evidence="1">Uncharacterized protein</fullName>
    </submittedName>
</protein>
<evidence type="ECO:0000313" key="1">
    <source>
        <dbReference type="EMBL" id="MBI1709057.1"/>
    </source>
</evidence>
<dbReference type="AlphaFoldDB" id="A0AAW4DP46"/>
<accession>A0AAW4DP46</accession>
<reference evidence="1" key="1">
    <citation type="submission" date="2020-07" db="EMBL/GenBank/DDBJ databases">
        <title>Comparative genomics analyses of Lactobacillus crispatus isolated from different ecological niches.</title>
        <authorList>
            <person name="Mancino W."/>
            <person name="Mancabelli L."/>
            <person name="Lugli G.A."/>
            <person name="Milani C."/>
            <person name="Viappiani A."/>
            <person name="Anzalone R."/>
            <person name="Longhi G."/>
            <person name="Ventura M."/>
            <person name="Turroni F."/>
        </authorList>
    </citation>
    <scope>NUCLEOTIDE SEQUENCE</scope>
    <source>
        <strain evidence="1">LB65</strain>
    </source>
</reference>
<gene>
    <name evidence="1" type="ORF">HYQ56_2060</name>
</gene>